<dbReference type="FunFam" id="1.10.10.10:FF:000001">
    <property type="entry name" value="LysR family transcriptional regulator"/>
    <property type="match status" value="1"/>
</dbReference>
<dbReference type="Pfam" id="PF03466">
    <property type="entry name" value="LysR_substrate"/>
    <property type="match status" value="1"/>
</dbReference>
<keyword evidence="4" id="KW-0010">Activator</keyword>
<dbReference type="NCBIfam" id="NF008361">
    <property type="entry name" value="PRK11151.1"/>
    <property type="match status" value="1"/>
</dbReference>
<comment type="similarity">
    <text evidence="1">Belongs to the LysR transcriptional regulatory family.</text>
</comment>
<dbReference type="AlphaFoldDB" id="A0A220VHK4"/>
<dbReference type="InterPro" id="IPR005119">
    <property type="entry name" value="LysR_subst-bd"/>
</dbReference>
<evidence type="ECO:0000313" key="8">
    <source>
        <dbReference type="Proteomes" id="UP000242175"/>
    </source>
</evidence>
<protein>
    <submittedName>
        <fullName evidence="7">DNA-binding transcriptional regulator OxyR</fullName>
    </submittedName>
</protein>
<dbReference type="InterPro" id="IPR036388">
    <property type="entry name" value="WH-like_DNA-bd_sf"/>
</dbReference>
<evidence type="ECO:0000256" key="2">
    <source>
        <dbReference type="ARBA" id="ARBA00023015"/>
    </source>
</evidence>
<keyword evidence="2" id="KW-0805">Transcription regulation</keyword>
<evidence type="ECO:0000256" key="4">
    <source>
        <dbReference type="ARBA" id="ARBA00023159"/>
    </source>
</evidence>
<dbReference type="SUPFAM" id="SSF46785">
    <property type="entry name" value="Winged helix' DNA-binding domain"/>
    <property type="match status" value="1"/>
</dbReference>
<proteinExistence type="inferred from homology"/>
<dbReference type="Pfam" id="PF00126">
    <property type="entry name" value="HTH_1"/>
    <property type="match status" value="1"/>
</dbReference>
<gene>
    <name evidence="7" type="ORF">CF386_12540</name>
</gene>
<feature type="domain" description="HTH lysR-type" evidence="6">
    <location>
        <begin position="1"/>
        <end position="58"/>
    </location>
</feature>
<dbReference type="InterPro" id="IPR036390">
    <property type="entry name" value="WH_DNA-bd_sf"/>
</dbReference>
<dbReference type="PROSITE" id="PS50931">
    <property type="entry name" value="HTH_LYSR"/>
    <property type="match status" value="1"/>
</dbReference>
<dbReference type="GO" id="GO:0003700">
    <property type="term" value="F:DNA-binding transcription factor activity"/>
    <property type="evidence" value="ECO:0007669"/>
    <property type="project" value="InterPro"/>
</dbReference>
<dbReference type="SUPFAM" id="SSF53850">
    <property type="entry name" value="Periplasmic binding protein-like II"/>
    <property type="match status" value="1"/>
</dbReference>
<dbReference type="InterPro" id="IPR000847">
    <property type="entry name" value="LysR_HTH_N"/>
</dbReference>
<name>A0A220VHK4_9GAMM</name>
<dbReference type="GO" id="GO:0003677">
    <property type="term" value="F:DNA binding"/>
    <property type="evidence" value="ECO:0007669"/>
    <property type="project" value="UniProtKB-KW"/>
</dbReference>
<reference evidence="7 8" key="1">
    <citation type="journal article" date="2016" name="Int. J. Syst. Evol. Microbiol.">
        <title>Paraphotobacterium marinum gen. nov., sp. nov., a member of the family Vibrionaceae, isolated from surface seawater.</title>
        <authorList>
            <person name="Huang Z."/>
            <person name="Dong C."/>
            <person name="Shao Z."/>
        </authorList>
    </citation>
    <scope>NUCLEOTIDE SEQUENCE [LARGE SCALE GENOMIC DNA]</scope>
    <source>
        <strain evidence="7 8">NSCS20N07D</strain>
    </source>
</reference>
<dbReference type="OrthoDB" id="9775392at2"/>
<dbReference type="PANTHER" id="PTHR30346:SF26">
    <property type="entry name" value="HYDROGEN PEROXIDE-INDUCIBLE GENES ACTIVATOR"/>
    <property type="match status" value="1"/>
</dbReference>
<keyword evidence="8" id="KW-1185">Reference proteome</keyword>
<dbReference type="PRINTS" id="PR00039">
    <property type="entry name" value="HTHLYSR"/>
</dbReference>
<dbReference type="CDD" id="cd08411">
    <property type="entry name" value="PBP2_OxyR"/>
    <property type="match status" value="1"/>
</dbReference>
<evidence type="ECO:0000259" key="6">
    <source>
        <dbReference type="PROSITE" id="PS50931"/>
    </source>
</evidence>
<evidence type="ECO:0000256" key="3">
    <source>
        <dbReference type="ARBA" id="ARBA00023125"/>
    </source>
</evidence>
<sequence>MNIKDLKYLVALEECKHFGKAAEKCFVSQPTLSGQIKKLENELNLQLIERNNRRILFTPSGIKLVNQAKSILKEIETFHKIANNEIHGVSGPISIGVIPTVGPYLFPHIIQEIKQDKVDIFLHEDHSKNLVKNLEEGKLDCIIVASVDDIQNFNRIDLYREPMILAVSEHDVLCGKKGLSMSDLSDETFLMLDDGHCLQDQAIGSCFLIGKEDERFKSTSLETLRYMVAAGTGKTFMPKLATPKEKIRDGVCYIDLEQPSPSRDIVLVYRKNSPLEQYFEDCAKIIQNKINGLNL</sequence>
<dbReference type="KEGG" id="pmai:CF386_12540"/>
<keyword evidence="5" id="KW-0804">Transcription</keyword>
<dbReference type="PANTHER" id="PTHR30346">
    <property type="entry name" value="TRANSCRIPTIONAL DUAL REGULATOR HCAR-RELATED"/>
    <property type="match status" value="1"/>
</dbReference>
<evidence type="ECO:0000256" key="5">
    <source>
        <dbReference type="ARBA" id="ARBA00023163"/>
    </source>
</evidence>
<dbReference type="Gene3D" id="1.10.10.10">
    <property type="entry name" value="Winged helix-like DNA-binding domain superfamily/Winged helix DNA-binding domain"/>
    <property type="match status" value="1"/>
</dbReference>
<keyword evidence="3 7" id="KW-0238">DNA-binding</keyword>
<dbReference type="RefSeq" id="WP_089074796.1">
    <property type="nucleotide sequence ID" value="NZ_CBCSAM010000003.1"/>
</dbReference>
<evidence type="ECO:0000256" key="1">
    <source>
        <dbReference type="ARBA" id="ARBA00009437"/>
    </source>
</evidence>
<dbReference type="Proteomes" id="UP000242175">
    <property type="component" value="Chromosome small"/>
</dbReference>
<organism evidence="7 8">
    <name type="scientific">Paraphotobacterium marinum</name>
    <dbReference type="NCBI Taxonomy" id="1755811"/>
    <lineage>
        <taxon>Bacteria</taxon>
        <taxon>Pseudomonadati</taxon>
        <taxon>Pseudomonadota</taxon>
        <taxon>Gammaproteobacteria</taxon>
        <taxon>Vibrionales</taxon>
        <taxon>Vibrionaceae</taxon>
        <taxon>Paraphotobacterium</taxon>
    </lineage>
</organism>
<dbReference type="Gene3D" id="3.40.190.10">
    <property type="entry name" value="Periplasmic binding protein-like II"/>
    <property type="match status" value="2"/>
</dbReference>
<dbReference type="EMBL" id="CP022356">
    <property type="protein sequence ID" value="ASK79888.1"/>
    <property type="molecule type" value="Genomic_DNA"/>
</dbReference>
<accession>A0A220VHK4</accession>
<dbReference type="GO" id="GO:0032993">
    <property type="term" value="C:protein-DNA complex"/>
    <property type="evidence" value="ECO:0007669"/>
    <property type="project" value="TreeGrafter"/>
</dbReference>
<evidence type="ECO:0000313" key="7">
    <source>
        <dbReference type="EMBL" id="ASK79888.1"/>
    </source>
</evidence>